<gene>
    <name evidence="3" type="ORF">IAC55_00485</name>
</gene>
<reference evidence="3" key="2">
    <citation type="journal article" date="2021" name="PeerJ">
        <title>Extensive microbial diversity within the chicken gut microbiome revealed by metagenomics and culture.</title>
        <authorList>
            <person name="Gilroy R."/>
            <person name="Ravi A."/>
            <person name="Getino M."/>
            <person name="Pursley I."/>
            <person name="Horton D.L."/>
            <person name="Alikhan N.F."/>
            <person name="Baker D."/>
            <person name="Gharbi K."/>
            <person name="Hall N."/>
            <person name="Watson M."/>
            <person name="Adriaenssens E.M."/>
            <person name="Foster-Nyarko E."/>
            <person name="Jarju S."/>
            <person name="Secka A."/>
            <person name="Antonio M."/>
            <person name="Oren A."/>
            <person name="Chaudhuri R.R."/>
            <person name="La Ragione R."/>
            <person name="Hildebrand F."/>
            <person name="Pallen M.J."/>
        </authorList>
    </citation>
    <scope>NUCLEOTIDE SEQUENCE</scope>
    <source>
        <strain evidence="3">F6-4510</strain>
    </source>
</reference>
<dbReference type="CDD" id="cd00761">
    <property type="entry name" value="Glyco_tranf_GTA_type"/>
    <property type="match status" value="1"/>
</dbReference>
<dbReference type="InterPro" id="IPR001173">
    <property type="entry name" value="Glyco_trans_2-like"/>
</dbReference>
<feature type="domain" description="Glycosyltransferase 2-like" evidence="2">
    <location>
        <begin position="8"/>
        <end position="171"/>
    </location>
</feature>
<dbReference type="SUPFAM" id="SSF53448">
    <property type="entry name" value="Nucleotide-diphospho-sugar transferases"/>
    <property type="match status" value="1"/>
</dbReference>
<keyword evidence="1" id="KW-1133">Transmembrane helix</keyword>
<proteinExistence type="predicted"/>
<evidence type="ECO:0000313" key="4">
    <source>
        <dbReference type="Proteomes" id="UP000823611"/>
    </source>
</evidence>
<dbReference type="Pfam" id="PF00535">
    <property type="entry name" value="Glycos_transf_2"/>
    <property type="match status" value="1"/>
</dbReference>
<reference evidence="3" key="1">
    <citation type="submission" date="2020-10" db="EMBL/GenBank/DDBJ databases">
        <authorList>
            <person name="Gilroy R."/>
        </authorList>
    </citation>
    <scope>NUCLEOTIDE SEQUENCE</scope>
    <source>
        <strain evidence="3">F6-4510</strain>
    </source>
</reference>
<dbReference type="EMBL" id="JADIMX010000010">
    <property type="protein sequence ID" value="MBO8433782.1"/>
    <property type="molecule type" value="Genomic_DNA"/>
</dbReference>
<keyword evidence="1" id="KW-0812">Transmembrane</keyword>
<feature type="transmembrane region" description="Helical" evidence="1">
    <location>
        <begin position="250"/>
        <end position="270"/>
    </location>
</feature>
<dbReference type="InterPro" id="IPR029044">
    <property type="entry name" value="Nucleotide-diphossugar_trans"/>
</dbReference>
<evidence type="ECO:0000256" key="1">
    <source>
        <dbReference type="SAM" id="Phobius"/>
    </source>
</evidence>
<evidence type="ECO:0000313" key="3">
    <source>
        <dbReference type="EMBL" id="MBO8433782.1"/>
    </source>
</evidence>
<sequence>MKNNVEVSLIIPVYNVEKYIDKCLKSAVNQTFKDMEIIIVNDGSTDNSIEIVNRYIKKYDNIKLISQENKGLSSARNVGIKESSGNYIAFADSDDYFSKKFIEDMYNTIINEKSDIVVCGFKRIDENKKPNIKNRKLKYKTISSDKALDMLINDIFINNFAWNKLYKKELFTENDIYFPEGKTYEDMYVMYKLFHKSKKISIINKKLYCYVQRKSSITYHFKEKNFYDILGGLYDMKSYLIDNNIYKKHLFSYHILTLKNLALLIYRIIFSKDMDTRKKLNLFRQLKKYSR</sequence>
<dbReference type="PANTHER" id="PTHR22916:SF3">
    <property type="entry name" value="UDP-GLCNAC:BETAGAL BETA-1,3-N-ACETYLGLUCOSAMINYLTRANSFERASE-LIKE PROTEIN 1"/>
    <property type="match status" value="1"/>
</dbReference>
<dbReference type="GO" id="GO:0016758">
    <property type="term" value="F:hexosyltransferase activity"/>
    <property type="evidence" value="ECO:0007669"/>
    <property type="project" value="UniProtKB-ARBA"/>
</dbReference>
<protein>
    <submittedName>
        <fullName evidence="3">Glycosyltransferase family 2 protein</fullName>
    </submittedName>
</protein>
<dbReference type="AlphaFoldDB" id="A0A9D9DV85"/>
<keyword evidence="1" id="KW-0472">Membrane</keyword>
<name>A0A9D9DV85_9FIRM</name>
<dbReference type="Gene3D" id="3.90.550.10">
    <property type="entry name" value="Spore Coat Polysaccharide Biosynthesis Protein SpsA, Chain A"/>
    <property type="match status" value="1"/>
</dbReference>
<organism evidence="3 4">
    <name type="scientific">Candidatus Fimicola merdigallinarum</name>
    <dbReference type="NCBI Taxonomy" id="2840819"/>
    <lineage>
        <taxon>Bacteria</taxon>
        <taxon>Bacillati</taxon>
        <taxon>Bacillota</taxon>
        <taxon>Clostridia</taxon>
        <taxon>Lachnospirales</taxon>
        <taxon>Lachnospiraceae</taxon>
        <taxon>Lachnospiraceae incertae sedis</taxon>
        <taxon>Candidatus Fimicola</taxon>
    </lineage>
</organism>
<accession>A0A9D9DV85</accession>
<evidence type="ECO:0000259" key="2">
    <source>
        <dbReference type="Pfam" id="PF00535"/>
    </source>
</evidence>
<dbReference type="PANTHER" id="PTHR22916">
    <property type="entry name" value="GLYCOSYLTRANSFERASE"/>
    <property type="match status" value="1"/>
</dbReference>
<comment type="caution">
    <text evidence="3">The sequence shown here is derived from an EMBL/GenBank/DDBJ whole genome shotgun (WGS) entry which is preliminary data.</text>
</comment>
<dbReference type="Proteomes" id="UP000823611">
    <property type="component" value="Unassembled WGS sequence"/>
</dbReference>